<evidence type="ECO:0000256" key="2">
    <source>
        <dbReference type="ARBA" id="ARBA00022448"/>
    </source>
</evidence>
<protein>
    <submittedName>
        <fullName evidence="7">ABC transporter ATP-binding protein</fullName>
    </submittedName>
</protein>
<evidence type="ECO:0000256" key="4">
    <source>
        <dbReference type="ARBA" id="ARBA00022840"/>
    </source>
</evidence>
<evidence type="ECO:0000313" key="8">
    <source>
        <dbReference type="Proteomes" id="UP001431429"/>
    </source>
</evidence>
<evidence type="ECO:0000256" key="1">
    <source>
        <dbReference type="ARBA" id="ARBA00005417"/>
    </source>
</evidence>
<dbReference type="PANTHER" id="PTHR43820">
    <property type="entry name" value="HIGH-AFFINITY BRANCHED-CHAIN AMINO ACID TRANSPORT ATP-BINDING PROTEIN LIVF"/>
    <property type="match status" value="1"/>
</dbReference>
<dbReference type="InterPro" id="IPR003439">
    <property type="entry name" value="ABC_transporter-like_ATP-bd"/>
</dbReference>
<dbReference type="PROSITE" id="PS50893">
    <property type="entry name" value="ABC_TRANSPORTER_2"/>
    <property type="match status" value="1"/>
</dbReference>
<dbReference type="Proteomes" id="UP001431429">
    <property type="component" value="Unassembled WGS sequence"/>
</dbReference>
<dbReference type="InterPro" id="IPR017871">
    <property type="entry name" value="ABC_transporter-like_CS"/>
</dbReference>
<accession>A0ABT0UPV0</accession>
<evidence type="ECO:0000259" key="6">
    <source>
        <dbReference type="PROSITE" id="PS50893"/>
    </source>
</evidence>
<keyword evidence="8" id="KW-1185">Reference proteome</keyword>
<feature type="domain" description="ABC transporter" evidence="6">
    <location>
        <begin position="28"/>
        <end position="257"/>
    </location>
</feature>
<dbReference type="Pfam" id="PF00005">
    <property type="entry name" value="ABC_tran"/>
    <property type="match status" value="1"/>
</dbReference>
<sequence length="266" mass="27750">MNTPMGILGERAGANPDGTKPAAGSAALALVGLHAGYGQIEVLHGISLSVDPGGVLAVLGANGAGKSTTVRALSGLITPTHGRVVIHGVDVTGAAPDALARLGVCVVPEGRGVFPRLSVEEHLRLISPNRASVREIQNRVYEQFPRLGERRRQLAGTMSGGEQQMLAMARAVALDNRVVVVDELSMGLAPRVVEQLYEHIRTLASTGVAVVVIEQFIHEILGLADHAVVLSQGTVVAEGVPSDIGETLEGLYLAAGPIRSHTDRTQ</sequence>
<reference evidence="7" key="1">
    <citation type="submission" date="2022-06" db="EMBL/GenBank/DDBJ databases">
        <title>Genome public.</title>
        <authorList>
            <person name="Sun Q."/>
        </authorList>
    </citation>
    <scope>NUCLEOTIDE SEQUENCE</scope>
    <source>
        <strain evidence="7">CWNU-1</strain>
    </source>
</reference>
<comment type="caution">
    <text evidence="7">The sequence shown here is derived from an EMBL/GenBank/DDBJ whole genome shotgun (WGS) entry which is preliminary data.</text>
</comment>
<dbReference type="GO" id="GO:0005524">
    <property type="term" value="F:ATP binding"/>
    <property type="evidence" value="ECO:0007669"/>
    <property type="project" value="UniProtKB-KW"/>
</dbReference>
<evidence type="ECO:0000256" key="5">
    <source>
        <dbReference type="ARBA" id="ARBA00022970"/>
    </source>
</evidence>
<comment type="similarity">
    <text evidence="1">Belongs to the ABC transporter superfamily.</text>
</comment>
<organism evidence="7 8">
    <name type="scientific">Streptomyces albipurpureus</name>
    <dbReference type="NCBI Taxonomy" id="2897419"/>
    <lineage>
        <taxon>Bacteria</taxon>
        <taxon>Bacillati</taxon>
        <taxon>Actinomycetota</taxon>
        <taxon>Actinomycetes</taxon>
        <taxon>Kitasatosporales</taxon>
        <taxon>Streptomycetaceae</taxon>
        <taxon>Streptomyces</taxon>
    </lineage>
</organism>
<dbReference type="InterPro" id="IPR003593">
    <property type="entry name" value="AAA+_ATPase"/>
</dbReference>
<keyword evidence="5" id="KW-0029">Amino-acid transport</keyword>
<name>A0ABT0UPV0_9ACTN</name>
<dbReference type="SMART" id="SM00382">
    <property type="entry name" value="AAA"/>
    <property type="match status" value="1"/>
</dbReference>
<dbReference type="PANTHER" id="PTHR43820:SF4">
    <property type="entry name" value="HIGH-AFFINITY BRANCHED-CHAIN AMINO ACID TRANSPORT ATP-BINDING PROTEIN LIVF"/>
    <property type="match status" value="1"/>
</dbReference>
<keyword evidence="2" id="KW-0813">Transport</keyword>
<keyword evidence="4 7" id="KW-0067">ATP-binding</keyword>
<dbReference type="EMBL" id="JAMQAW010000011">
    <property type="protein sequence ID" value="MCM2389635.1"/>
    <property type="molecule type" value="Genomic_DNA"/>
</dbReference>
<dbReference type="PROSITE" id="PS00211">
    <property type="entry name" value="ABC_TRANSPORTER_1"/>
    <property type="match status" value="1"/>
</dbReference>
<dbReference type="CDD" id="cd03224">
    <property type="entry name" value="ABC_TM1139_LivF_branched"/>
    <property type="match status" value="1"/>
</dbReference>
<dbReference type="InterPro" id="IPR027417">
    <property type="entry name" value="P-loop_NTPase"/>
</dbReference>
<evidence type="ECO:0000256" key="3">
    <source>
        <dbReference type="ARBA" id="ARBA00022741"/>
    </source>
</evidence>
<evidence type="ECO:0000313" key="7">
    <source>
        <dbReference type="EMBL" id="MCM2389635.1"/>
    </source>
</evidence>
<keyword evidence="3" id="KW-0547">Nucleotide-binding</keyword>
<dbReference type="SUPFAM" id="SSF52540">
    <property type="entry name" value="P-loop containing nucleoside triphosphate hydrolases"/>
    <property type="match status" value="1"/>
</dbReference>
<dbReference type="Gene3D" id="3.40.50.300">
    <property type="entry name" value="P-loop containing nucleotide triphosphate hydrolases"/>
    <property type="match status" value="1"/>
</dbReference>
<proteinExistence type="inferred from homology"/>
<dbReference type="RefSeq" id="WP_250919973.1">
    <property type="nucleotide sequence ID" value="NZ_JAMQAW010000011.1"/>
</dbReference>
<dbReference type="InterPro" id="IPR052156">
    <property type="entry name" value="BCAA_Transport_ATP-bd_LivF"/>
</dbReference>
<gene>
    <name evidence="7" type="ORF">NBG84_15275</name>
</gene>